<proteinExistence type="predicted"/>
<dbReference type="Gene3D" id="3.30.2090.10">
    <property type="entry name" value="Multidrug efflux transporter AcrB TolC docking domain, DN and DC subdomains"/>
    <property type="match status" value="2"/>
</dbReference>
<dbReference type="RefSeq" id="WP_092085884.1">
    <property type="nucleotide sequence ID" value="NZ_FMZW01000026.1"/>
</dbReference>
<feature type="transmembrane region" description="Helical" evidence="1">
    <location>
        <begin position="987"/>
        <end position="1011"/>
    </location>
</feature>
<evidence type="ECO:0000313" key="2">
    <source>
        <dbReference type="EMBL" id="SDE44777.1"/>
    </source>
</evidence>
<feature type="transmembrane region" description="Helical" evidence="1">
    <location>
        <begin position="962"/>
        <end position="981"/>
    </location>
</feature>
<name>A0A1G7CZS1_9BRAD</name>
<keyword evidence="1" id="KW-1133">Transmembrane helix</keyword>
<dbReference type="Gene3D" id="3.30.70.1430">
    <property type="entry name" value="Multidrug efflux transporter AcrB pore domain"/>
    <property type="match status" value="2"/>
</dbReference>
<dbReference type="PANTHER" id="PTHR32063:SF18">
    <property type="entry name" value="CATION EFFLUX SYSTEM PROTEIN"/>
    <property type="match status" value="1"/>
</dbReference>
<dbReference type="GO" id="GO:0005886">
    <property type="term" value="C:plasma membrane"/>
    <property type="evidence" value="ECO:0007669"/>
    <property type="project" value="TreeGrafter"/>
</dbReference>
<dbReference type="Gene3D" id="3.30.70.1440">
    <property type="entry name" value="Multidrug efflux transporter AcrB pore domain"/>
    <property type="match status" value="1"/>
</dbReference>
<accession>A0A1G7CZS1</accession>
<dbReference type="GO" id="GO:0042910">
    <property type="term" value="F:xenobiotic transmembrane transporter activity"/>
    <property type="evidence" value="ECO:0007669"/>
    <property type="project" value="TreeGrafter"/>
</dbReference>
<dbReference type="Proteomes" id="UP000199245">
    <property type="component" value="Unassembled WGS sequence"/>
</dbReference>
<feature type="transmembrane region" description="Helical" evidence="1">
    <location>
        <begin position="885"/>
        <end position="904"/>
    </location>
</feature>
<sequence length="1045" mass="114054">MKRFNLSAWAVSHPTLVLFLMIILAAAGFFSYEKLGRAEDPFFTVKVVNVSVMWPGATSQEMQMQVADPIEKKLQELPFFDKVQTYSKPGFTAMQVSFKDSTSPKDVPYLFYLLRKKLVDVQGELPSGILGPVVNDEFSDVDSILYMMTGDGANYAQLKKVAEGFRQRLLKVPGVTKIDLYGTQDERIFVEFSHAKLATLGITPQALFDSLAKQNNVTPAGTVESSSQRVPLRVTGALDGVKAVAETPVESNGRVFRLGDIATVSHGYVDPPSFKVRQEGKPALGIGVVTAKGANILELGKEVQKATAEFLKAVPQGVDVQQIADQPKVVEHAVGEFVHSFVEALAIVLFVSFVALGWRTGIVVALSVPLVLGIVFIVMNAMSLDLHRITLGALIIALGLLVDDAIIAVEMMVVKMEQGWDRMKAASFAWESTAFPMLTGTLVTAAGFLPIGFANSAVGEYAGGIFWIVAISLVASWFVAVIFTPYIGVKLLPNIKVHQNHDPHAIYETRMYRGLRSVVQWCVDHRIKVVAATVGVFVASIVAFGHVQQQFFPLSERPELFLQLRLPEGTAFNVTEKAVKQAEGLLKGDDDIQTYTAYVGQGSPRFWLGLNPQLPNEAFAEIVILAKNVEARERVKAKIEQAAADGALNQARVRVDRFNFGPPVGFPVQFRVIGPDANKVRDIAYQVRDVMRQNKNVKDVQLDWNEQSPYLKLAVDQDRARALGLTPQDVSQALAMLISGAPVTTIRDGIEKVGVVARAVPSERLDLGRVGDLTITTRNGVAVPLQQIAKIEYAHEEPILWRRNRDMAITVRSDVVDGVQAPDVTNQISPKLKDIQAHLEPAYRIEPGGAFEESAKGNASIFILFPVMVMVMLTLLMIQLQSFSRLFLVFLTAPLGIVGASLGLNVANQPFGFVALLGLIALAGMIMRNAVILVDQIESDVASGLTRREAIVEATVRRARPVVLTALAAILAMIPLSRSAFWGPMAITIMGGLFVATFLTLLYLPGLYALWFRKSLEESGSEQTDTAPQHAGDAQRAFPLAEAAE</sequence>
<feature type="transmembrane region" description="Helical" evidence="1">
    <location>
        <begin position="910"/>
        <end position="927"/>
    </location>
</feature>
<keyword evidence="1" id="KW-0472">Membrane</keyword>
<feature type="transmembrane region" description="Helical" evidence="1">
    <location>
        <begin position="859"/>
        <end position="878"/>
    </location>
</feature>
<feature type="transmembrane region" description="Helical" evidence="1">
    <location>
        <begin position="389"/>
        <end position="413"/>
    </location>
</feature>
<dbReference type="InterPro" id="IPR027463">
    <property type="entry name" value="AcrB_DN_DC_subdom"/>
</dbReference>
<gene>
    <name evidence="2" type="ORF">SAMN05216337_102671</name>
</gene>
<dbReference type="Gene3D" id="1.20.1640.10">
    <property type="entry name" value="Multidrug efflux transporter AcrB transmembrane domain"/>
    <property type="match status" value="2"/>
</dbReference>
<dbReference type="AlphaFoldDB" id="A0A1G7CZS1"/>
<dbReference type="PANTHER" id="PTHR32063">
    <property type="match status" value="1"/>
</dbReference>
<dbReference type="SUPFAM" id="SSF82693">
    <property type="entry name" value="Multidrug efflux transporter AcrB pore domain, PN1, PN2, PC1 and PC2 subdomains"/>
    <property type="match status" value="2"/>
</dbReference>
<dbReference type="PRINTS" id="PR00702">
    <property type="entry name" value="ACRIFLAVINRP"/>
</dbReference>
<keyword evidence="1" id="KW-0812">Transmembrane</keyword>
<feature type="transmembrane region" description="Helical" evidence="1">
    <location>
        <begin position="465"/>
        <end position="489"/>
    </location>
</feature>
<dbReference type="Gene3D" id="3.30.70.1320">
    <property type="entry name" value="Multidrug efflux transporter AcrB pore domain like"/>
    <property type="match status" value="1"/>
</dbReference>
<dbReference type="SUPFAM" id="SSF82714">
    <property type="entry name" value="Multidrug efflux transporter AcrB TolC docking domain, DN and DC subdomains"/>
    <property type="match status" value="2"/>
</dbReference>
<reference evidence="2 3" key="1">
    <citation type="submission" date="2016-10" db="EMBL/GenBank/DDBJ databases">
        <authorList>
            <person name="de Groot N.N."/>
        </authorList>
    </citation>
    <scope>NUCLEOTIDE SEQUENCE [LARGE SCALE GENOMIC DNA]</scope>
    <source>
        <strain evidence="2 3">R5</strain>
    </source>
</reference>
<dbReference type="InterPro" id="IPR001036">
    <property type="entry name" value="Acrflvin-R"/>
</dbReference>
<evidence type="ECO:0000313" key="3">
    <source>
        <dbReference type="Proteomes" id="UP000199245"/>
    </source>
</evidence>
<evidence type="ECO:0000256" key="1">
    <source>
        <dbReference type="SAM" id="Phobius"/>
    </source>
</evidence>
<feature type="transmembrane region" description="Helical" evidence="1">
    <location>
        <begin position="434"/>
        <end position="453"/>
    </location>
</feature>
<dbReference type="SUPFAM" id="SSF82866">
    <property type="entry name" value="Multidrug efflux transporter AcrB transmembrane domain"/>
    <property type="match status" value="2"/>
</dbReference>
<dbReference type="EMBL" id="FMZW01000026">
    <property type="protein sequence ID" value="SDE44777.1"/>
    <property type="molecule type" value="Genomic_DNA"/>
</dbReference>
<dbReference type="Pfam" id="PF00873">
    <property type="entry name" value="ACR_tran"/>
    <property type="match status" value="1"/>
</dbReference>
<feature type="transmembrane region" description="Helical" evidence="1">
    <location>
        <begin position="363"/>
        <end position="383"/>
    </location>
</feature>
<feature type="transmembrane region" description="Helical" evidence="1">
    <location>
        <begin position="337"/>
        <end position="356"/>
    </location>
</feature>
<protein>
    <submittedName>
        <fullName evidence="2">Multidrug efflux pump subunit AcrB</fullName>
    </submittedName>
</protein>
<organism evidence="2 3">
    <name type="scientific">Bradyrhizobium brasilense</name>
    <dbReference type="NCBI Taxonomy" id="1419277"/>
    <lineage>
        <taxon>Bacteria</taxon>
        <taxon>Pseudomonadati</taxon>
        <taxon>Pseudomonadota</taxon>
        <taxon>Alphaproteobacteria</taxon>
        <taxon>Hyphomicrobiales</taxon>
        <taxon>Nitrobacteraceae</taxon>
        <taxon>Bradyrhizobium</taxon>
    </lineage>
</organism>